<gene>
    <name evidence="1" type="ORF">DY78_GL000010</name>
</gene>
<sequence>MRKMVAFQVEKLIVSDVIRYRNQSVVTISKPHKPIWTGDYIQLATGQRLKVAGVPLYDNPKSVPVGKIDIVLDAKININDVLYY</sequence>
<organism evidence="1 2">
    <name type="scientific">Lactiplantibacillus fabifermentans DSM 21115</name>
    <dbReference type="NCBI Taxonomy" id="1413187"/>
    <lineage>
        <taxon>Bacteria</taxon>
        <taxon>Bacillati</taxon>
        <taxon>Bacillota</taxon>
        <taxon>Bacilli</taxon>
        <taxon>Lactobacillales</taxon>
        <taxon>Lactobacillaceae</taxon>
        <taxon>Lactiplantibacillus</taxon>
    </lineage>
</organism>
<evidence type="ECO:0000313" key="2">
    <source>
        <dbReference type="Proteomes" id="UP000050920"/>
    </source>
</evidence>
<proteinExistence type="predicted"/>
<dbReference type="Proteomes" id="UP000050920">
    <property type="component" value="Unassembled WGS sequence"/>
</dbReference>
<comment type="caution">
    <text evidence="1">The sequence shown here is derived from an EMBL/GenBank/DDBJ whole genome shotgun (WGS) entry which is preliminary data.</text>
</comment>
<protein>
    <submittedName>
        <fullName evidence="1">Uncharacterized protein</fullName>
    </submittedName>
</protein>
<dbReference type="EMBL" id="AYGX02000005">
    <property type="protein sequence ID" value="KRO29466.1"/>
    <property type="molecule type" value="Genomic_DNA"/>
</dbReference>
<keyword evidence="2" id="KW-1185">Reference proteome</keyword>
<reference evidence="1 2" key="1">
    <citation type="journal article" date="2015" name="Genome Announc.">
        <title>Expanding the biotechnology potential of lactobacilli through comparative genomics of 213 strains and associated genera.</title>
        <authorList>
            <person name="Sun Z."/>
            <person name="Harris H.M."/>
            <person name="McCann A."/>
            <person name="Guo C."/>
            <person name="Argimon S."/>
            <person name="Zhang W."/>
            <person name="Yang X."/>
            <person name="Jeffery I.B."/>
            <person name="Cooney J.C."/>
            <person name="Kagawa T.F."/>
            <person name="Liu W."/>
            <person name="Song Y."/>
            <person name="Salvetti E."/>
            <person name="Wrobel A."/>
            <person name="Rasinkangas P."/>
            <person name="Parkhill J."/>
            <person name="Rea M.C."/>
            <person name="O'Sullivan O."/>
            <person name="Ritari J."/>
            <person name="Douillard F.P."/>
            <person name="Paul Ross R."/>
            <person name="Yang R."/>
            <person name="Briner A.E."/>
            <person name="Felis G.E."/>
            <person name="de Vos W.M."/>
            <person name="Barrangou R."/>
            <person name="Klaenhammer T.R."/>
            <person name="Caufield P.W."/>
            <person name="Cui Y."/>
            <person name="Zhang H."/>
            <person name="O'Toole P.W."/>
        </authorList>
    </citation>
    <scope>NUCLEOTIDE SEQUENCE [LARGE SCALE GENOMIC DNA]</scope>
    <source>
        <strain evidence="1 2">DSM 21115</strain>
    </source>
</reference>
<accession>A0A0R2P3J0</accession>
<evidence type="ECO:0000313" key="1">
    <source>
        <dbReference type="EMBL" id="KRO29466.1"/>
    </source>
</evidence>
<name>A0A0R2P3J0_9LACO</name>
<dbReference type="AlphaFoldDB" id="A0A0R2P3J0"/>